<keyword evidence="1" id="KW-0812">Transmembrane</keyword>
<keyword evidence="1" id="KW-1133">Transmembrane helix</keyword>
<gene>
    <name evidence="2" type="ORF">CFN78_25785</name>
</gene>
<evidence type="ECO:0000313" key="2">
    <source>
        <dbReference type="EMBL" id="OZM70336.1"/>
    </source>
</evidence>
<dbReference type="EMBL" id="NKYE01000021">
    <property type="protein sequence ID" value="OZM70336.1"/>
    <property type="molecule type" value="Genomic_DNA"/>
</dbReference>
<feature type="transmembrane region" description="Helical" evidence="1">
    <location>
        <begin position="272"/>
        <end position="292"/>
    </location>
</feature>
<sequence>MSLLQQSPAVPAPPPVTRRPLPSWPIDVLLWGFPVYWLLGLTPFMVILMAAVMGVLLVVRRGLTIVPGIAPWLAFVTWAVPCALMLDSGLRLVGYAQRTSNYLAIAVILLYVVNAREHLTTRRIIGGLTLLWVTVIAGGYAGMLFPTGRLTTPVGLLLPESITGNEYVRDLVFPPLAEVQKPWGATEAYIRPSAPFPYTNGWGSAMALLTPVALAQILLARSTMLRVFLVLCLAAAVAPAVATLNRGLLLGVALSVGYVAVRLALRGRVAPFLALVAAMGAAGAAALSGGLLERLSERADYGSTDDRGTLYQETFDRTLNSPLLGYGAPRPSELLDISVGTQGQFWMVMFSFGFVGLGLFVWFLAGAVLRTWRAPATWRLWLHSSLLTACTLIFFYGLDTMQLLTVALLAAVLLRDPAATRPRRVPA</sequence>
<proteinExistence type="predicted"/>
<organism evidence="2 3">
    <name type="scientific">Amycolatopsis antarctica</name>
    <dbReference type="NCBI Taxonomy" id="1854586"/>
    <lineage>
        <taxon>Bacteria</taxon>
        <taxon>Bacillati</taxon>
        <taxon>Actinomycetota</taxon>
        <taxon>Actinomycetes</taxon>
        <taxon>Pseudonocardiales</taxon>
        <taxon>Pseudonocardiaceae</taxon>
        <taxon>Amycolatopsis</taxon>
    </lineage>
</organism>
<dbReference type="RefSeq" id="WP_094865631.1">
    <property type="nucleotide sequence ID" value="NZ_NKYE01000021.1"/>
</dbReference>
<accession>A0A263CYC8</accession>
<dbReference type="InParanoid" id="A0A263CYC8"/>
<evidence type="ECO:0000256" key="1">
    <source>
        <dbReference type="SAM" id="Phobius"/>
    </source>
</evidence>
<evidence type="ECO:0000313" key="3">
    <source>
        <dbReference type="Proteomes" id="UP000242444"/>
    </source>
</evidence>
<feature type="transmembrane region" description="Helical" evidence="1">
    <location>
        <begin position="124"/>
        <end position="145"/>
    </location>
</feature>
<protein>
    <submittedName>
        <fullName evidence="2">Ligase</fullName>
    </submittedName>
</protein>
<dbReference type="PANTHER" id="PTHR37422:SF13">
    <property type="entry name" value="LIPOPOLYSACCHARIDE BIOSYNTHESIS PROTEIN PA4999-RELATED"/>
    <property type="match status" value="1"/>
</dbReference>
<dbReference type="InterPro" id="IPR051533">
    <property type="entry name" value="WaaL-like"/>
</dbReference>
<feature type="transmembrane region" description="Helical" evidence="1">
    <location>
        <begin position="345"/>
        <end position="368"/>
    </location>
</feature>
<feature type="transmembrane region" description="Helical" evidence="1">
    <location>
        <begin position="65"/>
        <end position="86"/>
    </location>
</feature>
<keyword evidence="3" id="KW-1185">Reference proteome</keyword>
<name>A0A263CYC8_9PSEU</name>
<keyword evidence="1" id="KW-0472">Membrane</keyword>
<dbReference type="PANTHER" id="PTHR37422">
    <property type="entry name" value="TEICHURONIC ACID BIOSYNTHESIS PROTEIN TUAE"/>
    <property type="match status" value="1"/>
</dbReference>
<feature type="transmembrane region" description="Helical" evidence="1">
    <location>
        <begin position="224"/>
        <end position="242"/>
    </location>
</feature>
<feature type="transmembrane region" description="Helical" evidence="1">
    <location>
        <begin position="35"/>
        <end position="58"/>
    </location>
</feature>
<comment type="caution">
    <text evidence="2">The sequence shown here is derived from an EMBL/GenBank/DDBJ whole genome shotgun (WGS) entry which is preliminary data.</text>
</comment>
<feature type="transmembrane region" description="Helical" evidence="1">
    <location>
        <begin position="201"/>
        <end position="219"/>
    </location>
</feature>
<keyword evidence="2" id="KW-0436">Ligase</keyword>
<reference evidence="2 3" key="1">
    <citation type="submission" date="2017-07" db="EMBL/GenBank/DDBJ databases">
        <title>Amycolatopsis antarcticus sp. nov., isolated from the surface of an Antarcticus brown macroalga.</title>
        <authorList>
            <person name="Wang J."/>
            <person name="Leiva S."/>
            <person name="Huang J."/>
            <person name="Huang Y."/>
        </authorList>
    </citation>
    <scope>NUCLEOTIDE SEQUENCE [LARGE SCALE GENOMIC DNA]</scope>
    <source>
        <strain evidence="2 3">AU-G6</strain>
    </source>
</reference>
<dbReference type="AlphaFoldDB" id="A0A263CYC8"/>
<dbReference type="GO" id="GO:0016874">
    <property type="term" value="F:ligase activity"/>
    <property type="evidence" value="ECO:0007669"/>
    <property type="project" value="UniProtKB-KW"/>
</dbReference>
<feature type="transmembrane region" description="Helical" evidence="1">
    <location>
        <begin position="92"/>
        <end position="112"/>
    </location>
</feature>
<dbReference type="Proteomes" id="UP000242444">
    <property type="component" value="Unassembled WGS sequence"/>
</dbReference>